<gene>
    <name evidence="2" type="ORF">LCGC14_1705480</name>
</gene>
<dbReference type="AlphaFoldDB" id="A0A0F9KGS3"/>
<dbReference type="Gene3D" id="2.60.40.10">
    <property type="entry name" value="Immunoglobulins"/>
    <property type="match status" value="3"/>
</dbReference>
<comment type="caution">
    <text evidence="2">The sequence shown here is derived from an EMBL/GenBank/DDBJ whole genome shotgun (WGS) entry which is preliminary data.</text>
</comment>
<dbReference type="EMBL" id="LAZR01015131">
    <property type="protein sequence ID" value="KKM14500.1"/>
    <property type="molecule type" value="Genomic_DNA"/>
</dbReference>
<protein>
    <recommendedName>
        <fullName evidence="3">Fibronectin type-III domain-containing protein</fullName>
    </recommendedName>
</protein>
<name>A0A0F9KGS3_9ZZZZ</name>
<evidence type="ECO:0000313" key="2">
    <source>
        <dbReference type="EMBL" id="KKM14500.1"/>
    </source>
</evidence>
<accession>A0A0F9KGS3</accession>
<organism evidence="2">
    <name type="scientific">marine sediment metagenome</name>
    <dbReference type="NCBI Taxonomy" id="412755"/>
    <lineage>
        <taxon>unclassified sequences</taxon>
        <taxon>metagenomes</taxon>
        <taxon>ecological metagenomes</taxon>
    </lineage>
</organism>
<keyword evidence="1" id="KW-1133">Transmembrane helix</keyword>
<evidence type="ECO:0000256" key="1">
    <source>
        <dbReference type="SAM" id="Phobius"/>
    </source>
</evidence>
<proteinExistence type="predicted"/>
<dbReference type="InterPro" id="IPR013783">
    <property type="entry name" value="Ig-like_fold"/>
</dbReference>
<sequence length="538" mass="60101">MKKKVLLMLGIIVISMFLFTQPIKAENEIIGVYPVEVVSGDYADLDVYASWDADGLFISGSNNRIDGSNIYFQDTNTSGTRKSFLYLQFKIPNNTKEIKSMKLRMRQSYHADSYFEPYNITDIPIRVEMVNNAWIYSGGTSPSMSWDDRPNSTGISTLGEWTDVHTNGHKYVELVSFANYIENETLSISIEALLIECSLGFWSREAGGSDPSRIPTLIIEYKEDPPDPIPPNPFTLTSDADAPDTNGLFTLYWISSENADNYSVYRDGALLNSGLIYTQYYMEITSNGNYNFKVIAFNEYGNTSSNEITVNIEIPPPPPPNPFVLTSDANNPDMDGIFTLSWTESIYANTYSVYQNDTLMDNGLTNLYYDIGIYTDGGYSFKIKSFNDYGDMSSNEITVNIDIPLPSPTPFTLTSNADNPDIDGIFMLYWSGSEYVDVYSVYFDGVLLKWGITELFCNIKVYTSGSYDFKVAALNDYGQVDSNIITVNVDIYIVEPEPTPIGANDNIIPFIVGLSVGIGVLGSVIAVGVIYYLKKVRK</sequence>
<evidence type="ECO:0008006" key="3">
    <source>
        <dbReference type="Google" id="ProtNLM"/>
    </source>
</evidence>
<reference evidence="2" key="1">
    <citation type="journal article" date="2015" name="Nature">
        <title>Complex archaea that bridge the gap between prokaryotes and eukaryotes.</title>
        <authorList>
            <person name="Spang A."/>
            <person name="Saw J.H."/>
            <person name="Jorgensen S.L."/>
            <person name="Zaremba-Niedzwiedzka K."/>
            <person name="Martijn J."/>
            <person name="Lind A.E."/>
            <person name="van Eijk R."/>
            <person name="Schleper C."/>
            <person name="Guy L."/>
            <person name="Ettema T.J."/>
        </authorList>
    </citation>
    <scope>NUCLEOTIDE SEQUENCE</scope>
</reference>
<dbReference type="InterPro" id="IPR036116">
    <property type="entry name" value="FN3_sf"/>
</dbReference>
<dbReference type="SUPFAM" id="SSF49265">
    <property type="entry name" value="Fibronectin type III"/>
    <property type="match status" value="1"/>
</dbReference>
<keyword evidence="1" id="KW-0472">Membrane</keyword>
<feature type="transmembrane region" description="Helical" evidence="1">
    <location>
        <begin position="507"/>
        <end position="533"/>
    </location>
</feature>
<keyword evidence="1" id="KW-0812">Transmembrane</keyword>